<evidence type="ECO:0000256" key="3">
    <source>
        <dbReference type="ARBA" id="ARBA00022989"/>
    </source>
</evidence>
<organism evidence="7 8">
    <name type="scientific">Suillus subaureus</name>
    <dbReference type="NCBI Taxonomy" id="48587"/>
    <lineage>
        <taxon>Eukaryota</taxon>
        <taxon>Fungi</taxon>
        <taxon>Dikarya</taxon>
        <taxon>Basidiomycota</taxon>
        <taxon>Agaricomycotina</taxon>
        <taxon>Agaricomycetes</taxon>
        <taxon>Agaricomycetidae</taxon>
        <taxon>Boletales</taxon>
        <taxon>Suillineae</taxon>
        <taxon>Suillaceae</taxon>
        <taxon>Suillus</taxon>
    </lineage>
</organism>
<reference evidence="7" key="1">
    <citation type="journal article" date="2020" name="New Phytol.">
        <title>Comparative genomics reveals dynamic genome evolution in host specialist ectomycorrhizal fungi.</title>
        <authorList>
            <person name="Lofgren L.A."/>
            <person name="Nguyen N.H."/>
            <person name="Vilgalys R."/>
            <person name="Ruytinx J."/>
            <person name="Liao H.L."/>
            <person name="Branco S."/>
            <person name="Kuo A."/>
            <person name="LaButti K."/>
            <person name="Lipzen A."/>
            <person name="Andreopoulos W."/>
            <person name="Pangilinan J."/>
            <person name="Riley R."/>
            <person name="Hundley H."/>
            <person name="Na H."/>
            <person name="Barry K."/>
            <person name="Grigoriev I.V."/>
            <person name="Stajich J.E."/>
            <person name="Kennedy P.G."/>
        </authorList>
    </citation>
    <scope>NUCLEOTIDE SEQUENCE</scope>
    <source>
        <strain evidence="7">MN1</strain>
    </source>
</reference>
<feature type="domain" description="Major facilitator superfamily (MFS) profile" evidence="6">
    <location>
        <begin position="29"/>
        <end position="443"/>
    </location>
</feature>
<feature type="transmembrane region" description="Helical" evidence="5">
    <location>
        <begin position="353"/>
        <end position="379"/>
    </location>
</feature>
<feature type="transmembrane region" description="Helical" evidence="5">
    <location>
        <begin position="418"/>
        <end position="439"/>
    </location>
</feature>
<feature type="transmembrane region" description="Helical" evidence="5">
    <location>
        <begin position="244"/>
        <end position="265"/>
    </location>
</feature>
<dbReference type="GeneID" id="64633823"/>
<evidence type="ECO:0000259" key="6">
    <source>
        <dbReference type="PROSITE" id="PS50850"/>
    </source>
</evidence>
<dbReference type="InterPro" id="IPR020846">
    <property type="entry name" value="MFS_dom"/>
</dbReference>
<evidence type="ECO:0000313" key="8">
    <source>
        <dbReference type="Proteomes" id="UP000807769"/>
    </source>
</evidence>
<keyword evidence="4 5" id="KW-0472">Membrane</keyword>
<dbReference type="PANTHER" id="PTHR23502">
    <property type="entry name" value="MAJOR FACILITATOR SUPERFAMILY"/>
    <property type="match status" value="1"/>
</dbReference>
<accession>A0A9P7EG15</accession>
<dbReference type="PROSITE" id="PS50850">
    <property type="entry name" value="MFS"/>
    <property type="match status" value="1"/>
</dbReference>
<feature type="transmembrane region" description="Helical" evidence="5">
    <location>
        <begin position="326"/>
        <end position="347"/>
    </location>
</feature>
<evidence type="ECO:0000256" key="1">
    <source>
        <dbReference type="ARBA" id="ARBA00004141"/>
    </source>
</evidence>
<feature type="transmembrane region" description="Helical" evidence="5">
    <location>
        <begin position="120"/>
        <end position="141"/>
    </location>
</feature>
<dbReference type="Proteomes" id="UP000807769">
    <property type="component" value="Unassembled WGS sequence"/>
</dbReference>
<dbReference type="InterPro" id="IPR036259">
    <property type="entry name" value="MFS_trans_sf"/>
</dbReference>
<feature type="transmembrane region" description="Helical" evidence="5">
    <location>
        <begin position="391"/>
        <end position="412"/>
    </location>
</feature>
<dbReference type="AlphaFoldDB" id="A0A9P7EG15"/>
<dbReference type="RefSeq" id="XP_041195397.1">
    <property type="nucleotide sequence ID" value="XM_041339807.1"/>
</dbReference>
<dbReference type="GO" id="GO:0022857">
    <property type="term" value="F:transmembrane transporter activity"/>
    <property type="evidence" value="ECO:0007669"/>
    <property type="project" value="InterPro"/>
</dbReference>
<gene>
    <name evidence="7" type="ORF">BJ212DRAFT_1479080</name>
</gene>
<feature type="transmembrane region" description="Helical" evidence="5">
    <location>
        <begin position="153"/>
        <end position="171"/>
    </location>
</feature>
<dbReference type="GO" id="GO:0005886">
    <property type="term" value="C:plasma membrane"/>
    <property type="evidence" value="ECO:0007669"/>
    <property type="project" value="TreeGrafter"/>
</dbReference>
<dbReference type="Pfam" id="PF07690">
    <property type="entry name" value="MFS_1"/>
    <property type="match status" value="1"/>
</dbReference>
<feature type="transmembrane region" description="Helical" evidence="5">
    <location>
        <begin position="183"/>
        <end position="201"/>
    </location>
</feature>
<dbReference type="OrthoDB" id="3066029at2759"/>
<comment type="subcellular location">
    <subcellularLocation>
        <location evidence="1">Membrane</location>
        <topology evidence="1">Multi-pass membrane protein</topology>
    </subcellularLocation>
</comment>
<dbReference type="InterPro" id="IPR011701">
    <property type="entry name" value="MFS"/>
</dbReference>
<evidence type="ECO:0000313" key="7">
    <source>
        <dbReference type="EMBL" id="KAG1819862.1"/>
    </source>
</evidence>
<keyword evidence="3 5" id="KW-1133">Transmembrane helix</keyword>
<sequence>MVSEESPLLVSTAYEAIYDRFAPHQKRWIVCLVSFVGLLPMFVQSTFVPSIPQIAKDLNLTHAVVSLAFSLSILANTIGALVWAAYSSFYGRRSMYLWGMPFVCVGSCGVALSTSFRSLLFWRFVQTFGCAGAMSLGTGVIGDIYKLGERGTIIGVFFSVTLFGFAVAPFLGGAATQYWSWRNLHYCLGAWGFLEMLLVYLSFPETSHPGTLGIDKVMRRRWVHITWVNPLSSLWLLQSPNLFAVMLASALVLISSYVLLVPMAYTIGIRYGITNEAIIGACFFPNGLGNFTGALVGGRLSDTVVRRWQEKRGGVWCPEDRLRATWIGGLIMVPVSIGASGLITTYIGGPIGLALNILCLYVNGVGVDSVLNPISSYYVDVVHSRSAEATAAYMASRFLIISAATALVIPSIERIGVAWTDIIAAVLALIGHGLISLTIRYGDRMRASMDVGFSTMENN</sequence>
<dbReference type="SUPFAM" id="SSF103473">
    <property type="entry name" value="MFS general substrate transporter"/>
    <property type="match status" value="1"/>
</dbReference>
<feature type="transmembrane region" description="Helical" evidence="5">
    <location>
        <begin position="95"/>
        <end position="114"/>
    </location>
</feature>
<evidence type="ECO:0000256" key="2">
    <source>
        <dbReference type="ARBA" id="ARBA00022692"/>
    </source>
</evidence>
<evidence type="ECO:0000256" key="4">
    <source>
        <dbReference type="ARBA" id="ARBA00023136"/>
    </source>
</evidence>
<proteinExistence type="predicted"/>
<keyword evidence="8" id="KW-1185">Reference proteome</keyword>
<feature type="transmembrane region" description="Helical" evidence="5">
    <location>
        <begin position="60"/>
        <end position="83"/>
    </location>
</feature>
<comment type="caution">
    <text evidence="7">The sequence shown here is derived from an EMBL/GenBank/DDBJ whole genome shotgun (WGS) entry which is preliminary data.</text>
</comment>
<feature type="transmembrane region" description="Helical" evidence="5">
    <location>
        <begin position="28"/>
        <end position="48"/>
    </location>
</feature>
<dbReference type="PANTHER" id="PTHR23502:SF64">
    <property type="entry name" value="TRANSPORTER, PUTATIVE (AFU_ORTHOLOGUE AFUA_3G11760)-RELATED"/>
    <property type="match status" value="1"/>
</dbReference>
<evidence type="ECO:0000256" key="5">
    <source>
        <dbReference type="SAM" id="Phobius"/>
    </source>
</evidence>
<dbReference type="EMBL" id="JABBWG010000009">
    <property type="protein sequence ID" value="KAG1819862.1"/>
    <property type="molecule type" value="Genomic_DNA"/>
</dbReference>
<dbReference type="Gene3D" id="1.20.1250.20">
    <property type="entry name" value="MFS general substrate transporter like domains"/>
    <property type="match status" value="1"/>
</dbReference>
<name>A0A9P7EG15_9AGAM</name>
<keyword evidence="2 5" id="KW-0812">Transmembrane</keyword>
<protein>
    <submittedName>
        <fullName evidence="7">Major facilitator superfamily domain-containing protein</fullName>
    </submittedName>
</protein>